<proteinExistence type="predicted"/>
<sequence>MGSQTPSIHINIDQPRRYQERPPSPSVSEEDEDGVQVSPEEISPDYSVVHATTASQSGSSQQGDHFVPLSYPEELQESEPDVYPYQVVATRSPRRSLPRSEASRESSIHREPSRRAVRLQGPHHPRHRSRHHQPESIADDADSTENFLHQPDQPEYGYRMPRDQQYHGQGGYTHSSSSGSYTYPPVPHHSQHMVPYAQPGAPPQAMQPYQHPQMGAPAPYGYPPPMPQHSQPAPHPYPHVNTHHPQMASPYSQSPYGAPSVMQQFQSPQSYFPQQYPPFQHPFYMQQMQQYPGMPPPAIPPYMHYTPPPRESPQPAVATPAPAPAKPEIDEQAIMSKFEALLLSERAEREKNEADRQKAIQSAEDRAAAMAQAEKERQEEAKRIRADAMKAAEEEAALFRKMQQERVEEEKRIRLEALRAAEEEAIAQRKRDAERRAEEARIREEAKREAIEAEKARIAAEAERAAYEQKIRKEAAEAALAAAAASLKAKQDQADREAKIAADAAEAANNAAAKQAKEMAEAAEKAAKEAAESAEAAAKAAKEEHEAKIKEAEAAAEAAKKEAEAAEAKAAANAPVEKKAPLRFKDALGRSYNFPWDRCCKWDDMEGLIHQAFSHIDKIGPHVLHGHYDLIGPDKEIIMPDYWEDSIAPGMQITMMLWPIPEPEPEPEPPMPDPLMDPEPLPPPMDSDIIDIDALLNGVKKTKSTKEKPPAPKKRPSGFASWMLGGAAGGRGRPALKDNKKPDLAAVHQHGAVEQGACTVM</sequence>
<feature type="region of interest" description="Disordered" evidence="4">
    <location>
        <begin position="1"/>
        <end position="206"/>
    </location>
</feature>
<evidence type="ECO:0000259" key="5">
    <source>
        <dbReference type="Pfam" id="PF22893"/>
    </source>
</evidence>
<feature type="region of interest" description="Disordered" evidence="4">
    <location>
        <begin position="700"/>
        <end position="739"/>
    </location>
</feature>
<dbReference type="GO" id="GO:0005856">
    <property type="term" value="C:cytoskeleton"/>
    <property type="evidence" value="ECO:0007669"/>
    <property type="project" value="TreeGrafter"/>
</dbReference>
<feature type="region of interest" description="Disordered" evidence="4">
    <location>
        <begin position="348"/>
        <end position="378"/>
    </location>
</feature>
<dbReference type="Proteomes" id="UP001316803">
    <property type="component" value="Unassembled WGS sequence"/>
</dbReference>
<evidence type="ECO:0000256" key="3">
    <source>
        <dbReference type="ARBA" id="ARBA00048679"/>
    </source>
</evidence>
<feature type="region of interest" description="Disordered" evidence="4">
    <location>
        <begin position="309"/>
        <end position="328"/>
    </location>
</feature>
<feature type="compositionally biased region" description="Low complexity" evidence="4">
    <location>
        <begin position="195"/>
        <end position="206"/>
    </location>
</feature>
<dbReference type="Pfam" id="PF22893">
    <property type="entry name" value="ULD_2"/>
    <property type="match status" value="1"/>
</dbReference>
<dbReference type="PANTHER" id="PTHR22988">
    <property type="entry name" value="MYOTONIC DYSTROPHY S/T KINASE-RELATED"/>
    <property type="match status" value="1"/>
</dbReference>
<evidence type="ECO:0000256" key="2">
    <source>
        <dbReference type="ARBA" id="ARBA00047899"/>
    </source>
</evidence>
<reference evidence="6 7" key="1">
    <citation type="submission" date="2022-12" db="EMBL/GenBank/DDBJ databases">
        <title>Genomic features and morphological characterization of a novel Knufia sp. strain isolated from spacecraft assembly facility.</title>
        <authorList>
            <person name="Teixeira M."/>
            <person name="Chander A.M."/>
            <person name="Stajich J.E."/>
            <person name="Venkateswaran K."/>
        </authorList>
    </citation>
    <scope>NUCLEOTIDE SEQUENCE [LARGE SCALE GENOMIC DNA]</scope>
    <source>
        <strain evidence="6 7">FJI-L2-BK-P2</strain>
    </source>
</reference>
<feature type="domain" description="Ubiquitin-like" evidence="5">
    <location>
        <begin position="578"/>
        <end position="660"/>
    </location>
</feature>
<keyword evidence="1" id="KW-0597">Phosphoprotein</keyword>
<dbReference type="InterPro" id="IPR050839">
    <property type="entry name" value="Rho-assoc_Ser/Thr_Kinase"/>
</dbReference>
<comment type="caution">
    <text evidence="6">The sequence shown here is derived from an EMBL/GenBank/DDBJ whole genome shotgun (WGS) entry which is preliminary data.</text>
</comment>
<feature type="compositionally biased region" description="Basic residues" evidence="4">
    <location>
        <begin position="115"/>
        <end position="131"/>
    </location>
</feature>
<dbReference type="GO" id="GO:0031032">
    <property type="term" value="P:actomyosin structure organization"/>
    <property type="evidence" value="ECO:0007669"/>
    <property type="project" value="TreeGrafter"/>
</dbReference>
<evidence type="ECO:0000313" key="6">
    <source>
        <dbReference type="EMBL" id="KAK5951549.1"/>
    </source>
</evidence>
<protein>
    <recommendedName>
        <fullName evidence="5">Ubiquitin-like domain-containing protein</fullName>
    </recommendedName>
</protein>
<dbReference type="GO" id="GO:0004674">
    <property type="term" value="F:protein serine/threonine kinase activity"/>
    <property type="evidence" value="ECO:0007669"/>
    <property type="project" value="UniProtKB-EC"/>
</dbReference>
<evidence type="ECO:0000313" key="7">
    <source>
        <dbReference type="Proteomes" id="UP001316803"/>
    </source>
</evidence>
<evidence type="ECO:0000256" key="1">
    <source>
        <dbReference type="ARBA" id="ARBA00022553"/>
    </source>
</evidence>
<dbReference type="PANTHER" id="PTHR22988:SF71">
    <property type="entry name" value="CITRON RHO-INTERACTING KINASE"/>
    <property type="match status" value="1"/>
</dbReference>
<comment type="catalytic activity">
    <reaction evidence="2">
        <text>L-threonyl-[protein] + ATP = O-phospho-L-threonyl-[protein] + ADP + H(+)</text>
        <dbReference type="Rhea" id="RHEA:46608"/>
        <dbReference type="Rhea" id="RHEA-COMP:11060"/>
        <dbReference type="Rhea" id="RHEA-COMP:11605"/>
        <dbReference type="ChEBI" id="CHEBI:15378"/>
        <dbReference type="ChEBI" id="CHEBI:30013"/>
        <dbReference type="ChEBI" id="CHEBI:30616"/>
        <dbReference type="ChEBI" id="CHEBI:61977"/>
        <dbReference type="ChEBI" id="CHEBI:456216"/>
        <dbReference type="EC" id="2.7.11.1"/>
    </reaction>
</comment>
<dbReference type="AlphaFoldDB" id="A0AAN8EBL4"/>
<name>A0AAN8EBL4_9EURO</name>
<accession>A0AAN8EBL4</accession>
<comment type="catalytic activity">
    <reaction evidence="3">
        <text>L-seryl-[protein] + ATP = O-phospho-L-seryl-[protein] + ADP + H(+)</text>
        <dbReference type="Rhea" id="RHEA:17989"/>
        <dbReference type="Rhea" id="RHEA-COMP:9863"/>
        <dbReference type="Rhea" id="RHEA-COMP:11604"/>
        <dbReference type="ChEBI" id="CHEBI:15378"/>
        <dbReference type="ChEBI" id="CHEBI:29999"/>
        <dbReference type="ChEBI" id="CHEBI:30616"/>
        <dbReference type="ChEBI" id="CHEBI:83421"/>
        <dbReference type="ChEBI" id="CHEBI:456216"/>
        <dbReference type="EC" id="2.7.11.1"/>
    </reaction>
</comment>
<dbReference type="EMBL" id="JAKLMC020000019">
    <property type="protein sequence ID" value="KAK5951549.1"/>
    <property type="molecule type" value="Genomic_DNA"/>
</dbReference>
<gene>
    <name evidence="6" type="ORF">OHC33_007227</name>
</gene>
<feature type="compositionally biased region" description="Low complexity" evidence="4">
    <location>
        <begin position="172"/>
        <end position="183"/>
    </location>
</feature>
<organism evidence="6 7">
    <name type="scientific">Knufia fluminis</name>
    <dbReference type="NCBI Taxonomy" id="191047"/>
    <lineage>
        <taxon>Eukaryota</taxon>
        <taxon>Fungi</taxon>
        <taxon>Dikarya</taxon>
        <taxon>Ascomycota</taxon>
        <taxon>Pezizomycotina</taxon>
        <taxon>Eurotiomycetes</taxon>
        <taxon>Chaetothyriomycetidae</taxon>
        <taxon>Chaetothyriales</taxon>
        <taxon>Trichomeriaceae</taxon>
        <taxon>Knufia</taxon>
    </lineage>
</organism>
<feature type="compositionally biased region" description="Basic and acidic residues" evidence="4">
    <location>
        <begin position="101"/>
        <end position="114"/>
    </location>
</feature>
<evidence type="ECO:0000256" key="4">
    <source>
        <dbReference type="SAM" id="MobiDB-lite"/>
    </source>
</evidence>
<keyword evidence="7" id="KW-1185">Reference proteome</keyword>
<feature type="region of interest" description="Disordered" evidence="4">
    <location>
        <begin position="527"/>
        <end position="546"/>
    </location>
</feature>
<dbReference type="InterPro" id="IPR054464">
    <property type="entry name" value="ULD_fung"/>
</dbReference>
<dbReference type="GO" id="GO:0005737">
    <property type="term" value="C:cytoplasm"/>
    <property type="evidence" value="ECO:0007669"/>
    <property type="project" value="TreeGrafter"/>
</dbReference>